<dbReference type="Pfam" id="PF12833">
    <property type="entry name" value="HTH_18"/>
    <property type="match status" value="1"/>
</dbReference>
<dbReference type="Gene3D" id="1.10.10.60">
    <property type="entry name" value="Homeodomain-like"/>
    <property type="match status" value="1"/>
</dbReference>
<dbReference type="SUPFAM" id="SSF46689">
    <property type="entry name" value="Homeodomain-like"/>
    <property type="match status" value="1"/>
</dbReference>
<feature type="domain" description="HTH araC/xylS-type" evidence="4">
    <location>
        <begin position="1"/>
        <end position="73"/>
    </location>
</feature>
<protein>
    <submittedName>
        <fullName evidence="5">Response regulator receiver protein</fullName>
    </submittedName>
</protein>
<evidence type="ECO:0000256" key="2">
    <source>
        <dbReference type="ARBA" id="ARBA00023125"/>
    </source>
</evidence>
<dbReference type="GO" id="GO:0043565">
    <property type="term" value="F:sequence-specific DNA binding"/>
    <property type="evidence" value="ECO:0007669"/>
    <property type="project" value="InterPro"/>
</dbReference>
<keyword evidence="3" id="KW-0804">Transcription</keyword>
<name>A0A444W130_9FLAO</name>
<keyword evidence="2" id="KW-0238">DNA-binding</keyword>
<evidence type="ECO:0000256" key="3">
    <source>
        <dbReference type="ARBA" id="ARBA00023163"/>
    </source>
</evidence>
<reference evidence="5 6" key="1">
    <citation type="submission" date="2014-12" db="EMBL/GenBank/DDBJ databases">
        <title>Genome sequence of Flavobacterium anhuiense RCM74.</title>
        <authorList>
            <person name="Kim J.F."/>
            <person name="Song J.Y."/>
            <person name="Kwak M.-J."/>
            <person name="Lee S.-W."/>
        </authorList>
    </citation>
    <scope>NUCLEOTIDE SEQUENCE [LARGE SCALE GENOMIC DNA]</scope>
    <source>
        <strain evidence="5 6">RCM74</strain>
    </source>
</reference>
<proteinExistence type="predicted"/>
<comment type="caution">
    <text evidence="5">The sequence shown here is derived from an EMBL/GenBank/DDBJ whole genome shotgun (WGS) entry which is preliminary data.</text>
</comment>
<gene>
    <name evidence="5" type="ORF">NU08_1270</name>
</gene>
<dbReference type="GO" id="GO:0003700">
    <property type="term" value="F:DNA-binding transcription factor activity"/>
    <property type="evidence" value="ECO:0007669"/>
    <property type="project" value="InterPro"/>
</dbReference>
<accession>A0A444W130</accession>
<organism evidence="5 6">
    <name type="scientific">Flavobacterium anhuiense</name>
    <dbReference type="NCBI Taxonomy" id="459526"/>
    <lineage>
        <taxon>Bacteria</taxon>
        <taxon>Pseudomonadati</taxon>
        <taxon>Bacteroidota</taxon>
        <taxon>Flavobacteriia</taxon>
        <taxon>Flavobacteriales</taxon>
        <taxon>Flavobacteriaceae</taxon>
        <taxon>Flavobacterium</taxon>
    </lineage>
</organism>
<dbReference type="PANTHER" id="PTHR43280:SF34">
    <property type="entry name" value="ARAC-FAMILY TRANSCRIPTIONAL REGULATOR"/>
    <property type="match status" value="1"/>
</dbReference>
<dbReference type="PANTHER" id="PTHR43280">
    <property type="entry name" value="ARAC-FAMILY TRANSCRIPTIONAL REGULATOR"/>
    <property type="match status" value="1"/>
</dbReference>
<dbReference type="PROSITE" id="PS01124">
    <property type="entry name" value="HTH_ARAC_FAMILY_2"/>
    <property type="match status" value="1"/>
</dbReference>
<keyword evidence="1" id="KW-0805">Transcription regulation</keyword>
<dbReference type="Proteomes" id="UP000290433">
    <property type="component" value="Unassembled WGS sequence"/>
</dbReference>
<evidence type="ECO:0000259" key="4">
    <source>
        <dbReference type="PROSITE" id="PS01124"/>
    </source>
</evidence>
<sequence length="78" mass="9084">MSKVVNVYKEKSFTQYINDLRIEFAINQLQVNNKLRKYTVQALALEFGFNNAESFSTAFYKKTGIKPTYFIKELDSST</sequence>
<evidence type="ECO:0000313" key="6">
    <source>
        <dbReference type="Proteomes" id="UP000290433"/>
    </source>
</evidence>
<dbReference type="InterPro" id="IPR018060">
    <property type="entry name" value="HTH_AraC"/>
</dbReference>
<dbReference type="InterPro" id="IPR009057">
    <property type="entry name" value="Homeodomain-like_sf"/>
</dbReference>
<dbReference type="EMBL" id="JUIV01000003">
    <property type="protein sequence ID" value="RYJ39601.1"/>
    <property type="molecule type" value="Genomic_DNA"/>
</dbReference>
<evidence type="ECO:0000256" key="1">
    <source>
        <dbReference type="ARBA" id="ARBA00023015"/>
    </source>
</evidence>
<dbReference type="AlphaFoldDB" id="A0A444W130"/>
<evidence type="ECO:0000313" key="5">
    <source>
        <dbReference type="EMBL" id="RYJ39601.1"/>
    </source>
</evidence>